<name>A0ABU7QZ70_9FLAO</name>
<gene>
    <name evidence="1" type="ORF">V2E39_10760</name>
</gene>
<reference evidence="1 2" key="1">
    <citation type="submission" date="2024-01" db="EMBL/GenBank/DDBJ databases">
        <title>Whole genome of Chryseobacterium arthrosphaerae NNCa 2741.</title>
        <authorList>
            <person name="Boriskina E.V."/>
            <person name="Gordinskaya N.A."/>
            <person name="Kropotov V.S."/>
            <person name="Alekseeva A.E."/>
            <person name="Makhova M.A."/>
            <person name="Kryazhev D.V."/>
            <person name="Shkurkina I.S."/>
        </authorList>
    </citation>
    <scope>NUCLEOTIDE SEQUENCE [LARGE SCALE GENOMIC DNA]</scope>
    <source>
        <strain evidence="1 2">NNCa 2741</strain>
    </source>
</reference>
<accession>A0ABU7QZ70</accession>
<evidence type="ECO:0000313" key="2">
    <source>
        <dbReference type="Proteomes" id="UP001350005"/>
    </source>
</evidence>
<keyword evidence="2" id="KW-1185">Reference proteome</keyword>
<comment type="caution">
    <text evidence="1">The sequence shown here is derived from an EMBL/GenBank/DDBJ whole genome shotgun (WGS) entry which is preliminary data.</text>
</comment>
<dbReference type="EMBL" id="JAZGJU010000019">
    <property type="protein sequence ID" value="MEE6127864.1"/>
    <property type="molecule type" value="Genomic_DNA"/>
</dbReference>
<dbReference type="RefSeq" id="WP_241309627.1">
    <property type="nucleotide sequence ID" value="NZ_JAKYXJ010000003.1"/>
</dbReference>
<proteinExistence type="predicted"/>
<dbReference type="Proteomes" id="UP001350005">
    <property type="component" value="Unassembled WGS sequence"/>
</dbReference>
<sequence length="73" mass="8687">MSELDYNSIKRKIENESCSEHNKHPQFIKTFKGFEIKACCENFRSQLVEKSKKIVAEETKKTIENMMKNIFKK</sequence>
<organism evidence="1 2">
    <name type="scientific">Chryseobacterium arthrosphaerae</name>
    <dbReference type="NCBI Taxonomy" id="651561"/>
    <lineage>
        <taxon>Bacteria</taxon>
        <taxon>Pseudomonadati</taxon>
        <taxon>Bacteroidota</taxon>
        <taxon>Flavobacteriia</taxon>
        <taxon>Flavobacteriales</taxon>
        <taxon>Weeksellaceae</taxon>
        <taxon>Chryseobacterium group</taxon>
        <taxon>Chryseobacterium</taxon>
    </lineage>
</organism>
<evidence type="ECO:0000313" key="1">
    <source>
        <dbReference type="EMBL" id="MEE6127864.1"/>
    </source>
</evidence>
<protein>
    <submittedName>
        <fullName evidence="1">Uncharacterized protein</fullName>
    </submittedName>
</protein>